<dbReference type="HOGENOM" id="CLU_041132_0_1_9"/>
<accession>A0A0H2YUN2</accession>
<proteinExistence type="predicted"/>
<dbReference type="Pfam" id="PF13692">
    <property type="entry name" value="Glyco_trans_1_4"/>
    <property type="match status" value="1"/>
</dbReference>
<dbReference type="AlphaFoldDB" id="A0A0H2YUN2"/>
<name>A0A0H2YUN2_CLOP1</name>
<keyword evidence="1" id="KW-0328">Glycosyltransferase</keyword>
<keyword evidence="1" id="KW-0808">Transferase</keyword>
<gene>
    <name evidence="1" type="ordered locus">CPF_0266</name>
</gene>
<dbReference type="PaxDb" id="195103-CPF_0266"/>
<evidence type="ECO:0000313" key="1">
    <source>
        <dbReference type="EMBL" id="ABG84807.1"/>
    </source>
</evidence>
<dbReference type="RefSeq" id="WP_003453477.1">
    <property type="nucleotide sequence ID" value="NC_008261.1"/>
</dbReference>
<dbReference type="GO" id="GO:0016757">
    <property type="term" value="F:glycosyltransferase activity"/>
    <property type="evidence" value="ECO:0007669"/>
    <property type="project" value="UniProtKB-KW"/>
</dbReference>
<reference evidence="1 2" key="1">
    <citation type="journal article" date="2006" name="Genome Res.">
        <title>Skewed genomic variability in strains of the toxigenic bacterial pathogen, Clostridium perfringens.</title>
        <authorList>
            <person name="Myers G.S."/>
            <person name="Rasko D.A."/>
            <person name="Cheung J.K."/>
            <person name="Ravel J."/>
            <person name="Seshadri R."/>
            <person name="Deboy R.T."/>
            <person name="Ren Q."/>
            <person name="Varga J."/>
            <person name="Awad M.M."/>
            <person name="Brinkac L.M."/>
            <person name="Daugherty S.C."/>
            <person name="Haft D.H."/>
            <person name="Dodson R.J."/>
            <person name="Madupu R."/>
            <person name="Nelson W.C."/>
            <person name="Rosovitz M.J."/>
            <person name="Sullivan S.A."/>
            <person name="Khouri H."/>
            <person name="Dimitrov G.I."/>
            <person name="Watkins K.L."/>
            <person name="Mulligan S."/>
            <person name="Benton J."/>
            <person name="Radune D."/>
            <person name="Fisher D.J."/>
            <person name="Atkins H.S."/>
            <person name="Hiscox T."/>
            <person name="Jost B.H."/>
            <person name="Billington S.J."/>
            <person name="Songer J.G."/>
            <person name="McClane B.A."/>
            <person name="Titball R.W."/>
            <person name="Rood J.I."/>
            <person name="Melville S.B."/>
            <person name="Paulsen I.T."/>
        </authorList>
    </citation>
    <scope>NUCLEOTIDE SEQUENCE [LARGE SCALE GENOMIC DNA]</scope>
    <source>
        <strain evidence="2">ATCC 13124 / DSM 756 / JCM 1290 / NCIMB 6125 / NCTC 8237 / S 107 / Type A</strain>
    </source>
</reference>
<keyword evidence="2" id="KW-1185">Reference proteome</keyword>
<dbReference type="STRING" id="195103.CPF_0266"/>
<organism evidence="1 2">
    <name type="scientific">Clostridium perfringens (strain ATCC 13124 / DSM 756 / JCM 1290 / NCIMB 6125 / NCTC 8237 / Type A)</name>
    <dbReference type="NCBI Taxonomy" id="195103"/>
    <lineage>
        <taxon>Bacteria</taxon>
        <taxon>Bacillati</taxon>
        <taxon>Bacillota</taxon>
        <taxon>Clostridia</taxon>
        <taxon>Eubacteriales</taxon>
        <taxon>Clostridiaceae</taxon>
        <taxon>Clostridium</taxon>
    </lineage>
</organism>
<dbReference type="Gene3D" id="3.40.50.2000">
    <property type="entry name" value="Glycogen Phosphorylase B"/>
    <property type="match status" value="1"/>
</dbReference>
<evidence type="ECO:0000313" key="2">
    <source>
        <dbReference type="Proteomes" id="UP000001823"/>
    </source>
</evidence>
<dbReference type="KEGG" id="cpf:CPF_0266"/>
<dbReference type="eggNOG" id="COG0438">
    <property type="taxonomic scope" value="Bacteria"/>
</dbReference>
<dbReference type="EMBL" id="CP000246">
    <property type="protein sequence ID" value="ABG84807.1"/>
    <property type="molecule type" value="Genomic_DNA"/>
</dbReference>
<dbReference type="SUPFAM" id="SSF53756">
    <property type="entry name" value="UDP-Glycosyltransferase/glycogen phosphorylase"/>
    <property type="match status" value="1"/>
</dbReference>
<dbReference type="EC" id="2.4.1.-" evidence="1"/>
<protein>
    <submittedName>
        <fullName evidence="1">Glycosyl transferase, group 1 family protein</fullName>
        <ecNumber evidence="1">2.4.1.-</ecNumber>
    </submittedName>
</protein>
<sequence>MSLKRSLKNLLRPILKPMLLKYREKGHEDQKQVFFDEITGAIKNGNYDAIVIFDVYFGFEVKMFQRPQHIALNLAKENVLYFYKASPYVDKDIKTYKKMEENLYLVNTDLYWLQECLIDIVSQSGVPAFGQIYSTSFVEYDSWLKKFTDRNFKIIYEYVDDLSDDIAGFKISDEIKASHKRMLEDTEKVYVVTTADKLYQEAKELRGENKLALVTNGVQYEHFANIDCKKIPDKMKNIVNSKKKIIGYFGALASWFDYDLIKELAEEFKDDYEIVLIGIDYDQSLGKSGILKLDNVHYLGTVNYNELPTYSKFFNVSIIPFVVNEITEATSPVKLFEYMALGKPIVTTALPECRKYESPLVSDSHEDFINNIKKAAELENSKEYIELLRKEGNQNTWRQKAKDIKELILNS</sequence>
<dbReference type="Proteomes" id="UP000001823">
    <property type="component" value="Chromosome"/>
</dbReference>